<dbReference type="InterPro" id="IPR027385">
    <property type="entry name" value="Beta-barrel_OMP"/>
</dbReference>
<dbReference type="InterPro" id="IPR011250">
    <property type="entry name" value="OMP/PagP_B-barrel"/>
</dbReference>
<dbReference type="RefSeq" id="WP_086433248.1">
    <property type="nucleotide sequence ID" value="NZ_FXWH01000001.1"/>
</dbReference>
<keyword evidence="1 2" id="KW-0732">Signal</keyword>
<evidence type="ECO:0000256" key="1">
    <source>
        <dbReference type="ARBA" id="ARBA00022729"/>
    </source>
</evidence>
<feature type="signal peptide" evidence="2">
    <location>
        <begin position="1"/>
        <end position="23"/>
    </location>
</feature>
<evidence type="ECO:0000256" key="2">
    <source>
        <dbReference type="SAM" id="SignalP"/>
    </source>
</evidence>
<evidence type="ECO:0000313" key="5">
    <source>
        <dbReference type="Proteomes" id="UP000194450"/>
    </source>
</evidence>
<protein>
    <submittedName>
        <fullName evidence="4">Opacity protein</fullName>
    </submittedName>
</protein>
<sequence length="180" mass="19755">MIKRNILAASSMLLLFQANTAVANAEFGVGVAQHRADFRLANGNRTLDSTALTLTGRYHFKDNFSVGARILSGINDSDDSELSGGLSKGYEIFVGTQHTFGNEWSVFGDTGLVYADVDFTTPDRWSDIRFFGFMLRAGVAYELTRNINLNIDYSWHDGSNGEVVSADTTQTIGLSIGYKF</sequence>
<evidence type="ECO:0000259" key="3">
    <source>
        <dbReference type="Pfam" id="PF13505"/>
    </source>
</evidence>
<name>A0A1Y6E5D2_9GAMM</name>
<dbReference type="Proteomes" id="UP000194450">
    <property type="component" value="Unassembled WGS sequence"/>
</dbReference>
<dbReference type="Pfam" id="PF13505">
    <property type="entry name" value="OMP_b-brl"/>
    <property type="match status" value="1"/>
</dbReference>
<feature type="domain" description="Outer membrane protein beta-barrel" evidence="3">
    <location>
        <begin position="11"/>
        <end position="180"/>
    </location>
</feature>
<dbReference type="SUPFAM" id="SSF56925">
    <property type="entry name" value="OMPA-like"/>
    <property type="match status" value="1"/>
</dbReference>
<dbReference type="EMBL" id="FXWH01000001">
    <property type="protein sequence ID" value="SMQ57965.1"/>
    <property type="molecule type" value="Genomic_DNA"/>
</dbReference>
<feature type="chain" id="PRO_5012576912" evidence="2">
    <location>
        <begin position="24"/>
        <end position="180"/>
    </location>
</feature>
<organism evidence="4 5">
    <name type="scientific">Pseudidiomarina planktonica</name>
    <dbReference type="NCBI Taxonomy" id="1323738"/>
    <lineage>
        <taxon>Bacteria</taxon>
        <taxon>Pseudomonadati</taxon>
        <taxon>Pseudomonadota</taxon>
        <taxon>Gammaproteobacteria</taxon>
        <taxon>Alteromonadales</taxon>
        <taxon>Idiomarinaceae</taxon>
        <taxon>Pseudidiomarina</taxon>
    </lineage>
</organism>
<dbReference type="AlphaFoldDB" id="A0A1Y6E5D2"/>
<proteinExistence type="predicted"/>
<gene>
    <name evidence="4" type="ORF">SAMN06297229_0036</name>
</gene>
<accession>A0A1Y6E5D2</accession>
<dbReference type="Gene3D" id="2.40.160.20">
    <property type="match status" value="1"/>
</dbReference>
<keyword evidence="5" id="KW-1185">Reference proteome</keyword>
<reference evidence="5" key="1">
    <citation type="submission" date="2017-04" db="EMBL/GenBank/DDBJ databases">
        <authorList>
            <person name="Varghese N."/>
            <person name="Submissions S."/>
        </authorList>
    </citation>
    <scope>NUCLEOTIDE SEQUENCE [LARGE SCALE GENOMIC DNA]</scope>
</reference>
<evidence type="ECO:0000313" key="4">
    <source>
        <dbReference type="EMBL" id="SMQ57965.1"/>
    </source>
</evidence>